<dbReference type="EMBL" id="QBKU01000009">
    <property type="protein sequence ID" value="PTX72963.1"/>
    <property type="molecule type" value="Genomic_DNA"/>
</dbReference>
<organism evidence="1 2">
    <name type="scientific">Sulfitobacter mediterraneus</name>
    <dbReference type="NCBI Taxonomy" id="83219"/>
    <lineage>
        <taxon>Bacteria</taxon>
        <taxon>Pseudomonadati</taxon>
        <taxon>Pseudomonadota</taxon>
        <taxon>Alphaproteobacteria</taxon>
        <taxon>Rhodobacterales</taxon>
        <taxon>Roseobacteraceae</taxon>
        <taxon>Sulfitobacter</taxon>
    </lineage>
</organism>
<evidence type="ECO:0008006" key="3">
    <source>
        <dbReference type="Google" id="ProtNLM"/>
    </source>
</evidence>
<comment type="caution">
    <text evidence="1">The sequence shown here is derived from an EMBL/GenBank/DDBJ whole genome shotgun (WGS) entry which is preliminary data.</text>
</comment>
<dbReference type="RefSeq" id="WP_156026849.1">
    <property type="nucleotide sequence ID" value="NZ_QBKU01000009.1"/>
</dbReference>
<dbReference type="Proteomes" id="UP000244092">
    <property type="component" value="Unassembled WGS sequence"/>
</dbReference>
<reference evidence="1 2" key="1">
    <citation type="submission" date="2018-04" db="EMBL/GenBank/DDBJ databases">
        <title>Genomic Encyclopedia of Archaeal and Bacterial Type Strains, Phase II (KMG-II): from individual species to whole genera.</title>
        <authorList>
            <person name="Goeker M."/>
        </authorList>
    </citation>
    <scope>NUCLEOTIDE SEQUENCE [LARGE SCALE GENOMIC DNA]</scope>
    <source>
        <strain evidence="1 2">DSM 12244</strain>
    </source>
</reference>
<accession>A0A2T6CBU5</accession>
<evidence type="ECO:0000313" key="1">
    <source>
        <dbReference type="EMBL" id="PTX72963.1"/>
    </source>
</evidence>
<proteinExistence type="predicted"/>
<sequence length="56" mass="5624">MKRLIGLLALTALASCGADGEPVRPAANDTAAEAVVLAAALEMEQSLFGPAKGQNT</sequence>
<name>A0A2T6CBU5_9RHOB</name>
<evidence type="ECO:0000313" key="2">
    <source>
        <dbReference type="Proteomes" id="UP000244092"/>
    </source>
</evidence>
<gene>
    <name evidence="1" type="ORF">C8N31_10949</name>
</gene>
<dbReference type="PROSITE" id="PS51257">
    <property type="entry name" value="PROKAR_LIPOPROTEIN"/>
    <property type="match status" value="1"/>
</dbReference>
<protein>
    <recommendedName>
        <fullName evidence="3">Lipoprotein</fullName>
    </recommendedName>
</protein>
<dbReference type="AlphaFoldDB" id="A0A2T6CBU5"/>